<keyword evidence="1" id="KW-0505">Motor protein</keyword>
<evidence type="ECO:0000313" key="3">
    <source>
        <dbReference type="Proteomes" id="UP000274756"/>
    </source>
</evidence>
<name>A0A3P7SGF3_DRAME</name>
<dbReference type="Pfam" id="PF01221">
    <property type="entry name" value="Dynein_light"/>
    <property type="match status" value="1"/>
</dbReference>
<dbReference type="InterPro" id="IPR001372">
    <property type="entry name" value="Dynein_light_chain_typ-1/2"/>
</dbReference>
<keyword evidence="1" id="KW-0243">Dynein</keyword>
<dbReference type="SMART" id="SM01375">
    <property type="entry name" value="Dynein_light"/>
    <property type="match status" value="1"/>
</dbReference>
<comment type="similarity">
    <text evidence="1">Belongs to the dynein light chain family.</text>
</comment>
<dbReference type="STRING" id="318479.A0A3P7SGF3"/>
<evidence type="ECO:0000256" key="1">
    <source>
        <dbReference type="RuleBase" id="RU365010"/>
    </source>
</evidence>
<keyword evidence="1" id="KW-0206">Cytoskeleton</keyword>
<proteinExistence type="inferred from homology"/>
<protein>
    <recommendedName>
        <fullName evidence="1">Dynein light chain</fullName>
    </recommendedName>
</protein>
<dbReference type="EMBL" id="UYYG01000114">
    <property type="protein sequence ID" value="VDN53242.1"/>
    <property type="molecule type" value="Genomic_DNA"/>
</dbReference>
<dbReference type="SUPFAM" id="SSF54648">
    <property type="entry name" value="DLC"/>
    <property type="match status" value="1"/>
</dbReference>
<dbReference type="Gene3D" id="3.30.740.10">
    <property type="entry name" value="Protein Inhibitor Of Neuronal Nitric Oxide Synthase"/>
    <property type="match status" value="1"/>
</dbReference>
<organism evidence="2 3">
    <name type="scientific">Dracunculus medinensis</name>
    <name type="common">Guinea worm</name>
    <dbReference type="NCBI Taxonomy" id="318479"/>
    <lineage>
        <taxon>Eukaryota</taxon>
        <taxon>Metazoa</taxon>
        <taxon>Ecdysozoa</taxon>
        <taxon>Nematoda</taxon>
        <taxon>Chromadorea</taxon>
        <taxon>Rhabditida</taxon>
        <taxon>Spirurina</taxon>
        <taxon>Dracunculoidea</taxon>
        <taxon>Dracunculidae</taxon>
        <taxon>Dracunculus</taxon>
    </lineage>
</organism>
<dbReference type="GO" id="GO:0005874">
    <property type="term" value="C:microtubule"/>
    <property type="evidence" value="ECO:0007669"/>
    <property type="project" value="UniProtKB-KW"/>
</dbReference>
<keyword evidence="1" id="KW-0963">Cytoplasm</keyword>
<reference evidence="2 3" key="1">
    <citation type="submission" date="2018-11" db="EMBL/GenBank/DDBJ databases">
        <authorList>
            <consortium name="Pathogen Informatics"/>
        </authorList>
    </citation>
    <scope>NUCLEOTIDE SEQUENCE [LARGE SCALE GENOMIC DNA]</scope>
</reference>
<dbReference type="GO" id="GO:0045505">
    <property type="term" value="F:dynein intermediate chain binding"/>
    <property type="evidence" value="ECO:0007669"/>
    <property type="project" value="TreeGrafter"/>
</dbReference>
<dbReference type="PANTHER" id="PTHR11886">
    <property type="entry name" value="DYNEIN LIGHT CHAIN"/>
    <property type="match status" value="1"/>
</dbReference>
<dbReference type="InterPro" id="IPR037177">
    <property type="entry name" value="DLC_sf"/>
</dbReference>
<sequence>MHFAFKGFHRYSSSSNYNQRNQSHKPNIWRNVCQNAKKFHSIPIILRSTNFDDSLRELAYEVTKQALETYVIENEVASHIKRRFDAYAGPPWHCIVGRNFGSHVEYDLYIHFSYDRFAIILFKCG</sequence>
<evidence type="ECO:0000313" key="2">
    <source>
        <dbReference type="EMBL" id="VDN53242.1"/>
    </source>
</evidence>
<accession>A0A3P7SGF3</accession>
<dbReference type="OrthoDB" id="6506078at2759"/>
<dbReference type="Proteomes" id="UP000274756">
    <property type="component" value="Unassembled WGS sequence"/>
</dbReference>
<comment type="subcellular location">
    <subcellularLocation>
        <location evidence="1">Cytoplasm</location>
        <location evidence="1">Cytoskeleton</location>
    </subcellularLocation>
</comment>
<keyword evidence="3" id="KW-1185">Reference proteome</keyword>
<dbReference type="GO" id="GO:0007017">
    <property type="term" value="P:microtubule-based process"/>
    <property type="evidence" value="ECO:0007669"/>
    <property type="project" value="InterPro"/>
</dbReference>
<dbReference type="GO" id="GO:0005868">
    <property type="term" value="C:cytoplasmic dynein complex"/>
    <property type="evidence" value="ECO:0007669"/>
    <property type="project" value="TreeGrafter"/>
</dbReference>
<gene>
    <name evidence="2" type="ORF">DME_LOCUS3215</name>
</gene>
<dbReference type="AlphaFoldDB" id="A0A3P7SGF3"/>
<keyword evidence="1" id="KW-0493">Microtubule</keyword>
<dbReference type="PANTHER" id="PTHR11886:SF35">
    <property type="entry name" value="DYNEIN LIGHT CHAIN"/>
    <property type="match status" value="1"/>
</dbReference>